<evidence type="ECO:0000313" key="4">
    <source>
        <dbReference type="Proteomes" id="UP000648908"/>
    </source>
</evidence>
<dbReference type="Pfam" id="PF10135">
    <property type="entry name" value="Rod-binding"/>
    <property type="match status" value="1"/>
</dbReference>
<accession>A0A8K0V8C1</accession>
<evidence type="ECO:0000256" key="1">
    <source>
        <dbReference type="SAM" id="MobiDB-lite"/>
    </source>
</evidence>
<reference evidence="3" key="1">
    <citation type="submission" date="2021-01" db="EMBL/GenBank/DDBJ databases">
        <title>Tabrizicola alba sp. nov. a motile alkaliphilic bacterium isolated from a soda lake.</title>
        <authorList>
            <person name="Szuroczki S."/>
            <person name="Abbaszade G."/>
            <person name="Schumann P."/>
            <person name="Toth E."/>
        </authorList>
    </citation>
    <scope>NUCLEOTIDE SEQUENCE</scope>
    <source>
        <strain evidence="3">DMG-N-6</strain>
    </source>
</reference>
<protein>
    <submittedName>
        <fullName evidence="3">Rod-binding protein</fullName>
    </submittedName>
</protein>
<evidence type="ECO:0000313" key="3">
    <source>
        <dbReference type="EMBL" id="MBL4917006.1"/>
    </source>
</evidence>
<feature type="region of interest" description="Disordered" evidence="1">
    <location>
        <begin position="1"/>
        <end position="28"/>
    </location>
</feature>
<keyword evidence="4" id="KW-1185">Reference proteome</keyword>
<dbReference type="InterPro" id="IPR019301">
    <property type="entry name" value="Flagellar_prot_FlgJ_N"/>
</dbReference>
<evidence type="ECO:0000259" key="2">
    <source>
        <dbReference type="Pfam" id="PF10135"/>
    </source>
</evidence>
<dbReference type="AlphaFoldDB" id="A0A8K0V8C1"/>
<feature type="domain" description="Flagellar protein FlgJ N-terminal" evidence="2">
    <location>
        <begin position="57"/>
        <end position="93"/>
    </location>
</feature>
<organism evidence="3 4">
    <name type="scientific">Szabonella alba</name>
    <dbReference type="NCBI Taxonomy" id="2804194"/>
    <lineage>
        <taxon>Bacteria</taxon>
        <taxon>Pseudomonadati</taxon>
        <taxon>Pseudomonadota</taxon>
        <taxon>Alphaproteobacteria</taxon>
        <taxon>Rhodobacterales</taxon>
        <taxon>Paracoccaceae</taxon>
        <taxon>Szabonella</taxon>
    </lineage>
</organism>
<dbReference type="EMBL" id="JAESVN010000002">
    <property type="protein sequence ID" value="MBL4917006.1"/>
    <property type="molecule type" value="Genomic_DNA"/>
</dbReference>
<dbReference type="Proteomes" id="UP000648908">
    <property type="component" value="Unassembled WGS sequence"/>
</dbReference>
<proteinExistence type="predicted"/>
<sequence length="105" mass="10658">MDPAAPIPAKRPAPLAQAAPPAAPDPLRRKAEELEAAFLSEMLGHAGLGAAGGSLSGNFGGGIGEEQFASFLRDEQARAMVRAGGIGLAERLFHALAAGRDADGR</sequence>
<comment type="caution">
    <text evidence="3">The sequence shown here is derived from an EMBL/GenBank/DDBJ whole genome shotgun (WGS) entry which is preliminary data.</text>
</comment>
<feature type="compositionally biased region" description="Pro residues" evidence="1">
    <location>
        <begin position="1"/>
        <end position="11"/>
    </location>
</feature>
<dbReference type="RefSeq" id="WP_202687917.1">
    <property type="nucleotide sequence ID" value="NZ_JAESVN010000002.1"/>
</dbReference>
<name>A0A8K0V8C1_9RHOB</name>
<gene>
    <name evidence="3" type="ORF">JL811_07190</name>
</gene>